<comment type="caution">
    <text evidence="2">The sequence shown here is derived from an EMBL/GenBank/DDBJ whole genome shotgun (WGS) entry which is preliminary data.</text>
</comment>
<dbReference type="RefSeq" id="WP_149818921.1">
    <property type="nucleotide sequence ID" value="NZ_VUOA01000027.1"/>
</dbReference>
<proteinExistence type="predicted"/>
<dbReference type="OrthoDB" id="284135at2"/>
<dbReference type="AlphaFoldDB" id="A0A5B2VDM0"/>
<keyword evidence="3" id="KW-1185">Reference proteome</keyword>
<dbReference type="Pfam" id="PF11149">
    <property type="entry name" value="DUF2924"/>
    <property type="match status" value="1"/>
</dbReference>
<dbReference type="EMBL" id="VUOA01000027">
    <property type="protein sequence ID" value="KAA2236439.1"/>
    <property type="molecule type" value="Genomic_DNA"/>
</dbReference>
<dbReference type="Proteomes" id="UP000323142">
    <property type="component" value="Unassembled WGS sequence"/>
</dbReference>
<evidence type="ECO:0000313" key="3">
    <source>
        <dbReference type="Proteomes" id="UP000323142"/>
    </source>
</evidence>
<dbReference type="InterPro" id="IPR021322">
    <property type="entry name" value="DUF2924"/>
</dbReference>
<feature type="region of interest" description="Disordered" evidence="1">
    <location>
        <begin position="153"/>
        <end position="189"/>
    </location>
</feature>
<accession>A0A5B2VDM0</accession>
<evidence type="ECO:0000256" key="1">
    <source>
        <dbReference type="SAM" id="MobiDB-lite"/>
    </source>
</evidence>
<protein>
    <submittedName>
        <fullName evidence="2">DUF2924 domain-containing protein</fullName>
    </submittedName>
</protein>
<gene>
    <name evidence="2" type="ORF">F0L46_14955</name>
</gene>
<feature type="compositionally biased region" description="Low complexity" evidence="1">
    <location>
        <begin position="176"/>
        <end position="189"/>
    </location>
</feature>
<name>A0A5B2VDM0_9HYPH</name>
<reference evidence="2 3" key="1">
    <citation type="submission" date="2019-09" db="EMBL/GenBank/DDBJ databases">
        <title>Salinarimonas rosea gen. nov., sp. nov., a new member of the a-2 subgroup of the Proteobacteria.</title>
        <authorList>
            <person name="Liu J."/>
        </authorList>
    </citation>
    <scope>NUCLEOTIDE SEQUENCE [LARGE SCALE GENOMIC DNA]</scope>
    <source>
        <strain evidence="2 3">BN140002</strain>
    </source>
</reference>
<organism evidence="2 3">
    <name type="scientific">Salinarimonas soli</name>
    <dbReference type="NCBI Taxonomy" id="1638099"/>
    <lineage>
        <taxon>Bacteria</taxon>
        <taxon>Pseudomonadati</taxon>
        <taxon>Pseudomonadota</taxon>
        <taxon>Alphaproteobacteria</taxon>
        <taxon>Hyphomicrobiales</taxon>
        <taxon>Salinarimonadaceae</taxon>
        <taxon>Salinarimonas</taxon>
    </lineage>
</organism>
<reference evidence="2 3" key="2">
    <citation type="submission" date="2019-09" db="EMBL/GenBank/DDBJ databases">
        <authorList>
            <person name="Jin C."/>
        </authorList>
    </citation>
    <scope>NUCLEOTIDE SEQUENCE [LARGE SCALE GENOMIC DNA]</scope>
    <source>
        <strain evidence="2 3">BN140002</strain>
    </source>
</reference>
<sequence>MQLPPSLQEHEREVEVLRHLSLDELKARWLAHKGVPLPKYMRRELMARAVAHAEREHQDGGLDAASCKHLEALMAGIVPKGAAPAKAAPARKLKMGTRLLREWQGRVHEVAVETDGFVWNGERYGSLSEIARLITGTRWNGWTFFGLKNRSGKVPGCGKPEKGRVPRHASARRTDAQTGARGQGRAAHA</sequence>
<evidence type="ECO:0000313" key="2">
    <source>
        <dbReference type="EMBL" id="KAA2236439.1"/>
    </source>
</evidence>